<proteinExistence type="predicted"/>
<protein>
    <submittedName>
        <fullName evidence="1">Uncharacterized protein</fullName>
    </submittedName>
</protein>
<evidence type="ECO:0000313" key="1">
    <source>
        <dbReference type="EMBL" id="KAI5663624.1"/>
    </source>
</evidence>
<comment type="caution">
    <text evidence="1">The sequence shown here is derived from an EMBL/GenBank/DDBJ whole genome shotgun (WGS) entry which is preliminary data.</text>
</comment>
<gene>
    <name evidence="1" type="ORF">M9H77_22947</name>
</gene>
<organism evidence="1 2">
    <name type="scientific">Catharanthus roseus</name>
    <name type="common">Madagascar periwinkle</name>
    <name type="synonym">Vinca rosea</name>
    <dbReference type="NCBI Taxonomy" id="4058"/>
    <lineage>
        <taxon>Eukaryota</taxon>
        <taxon>Viridiplantae</taxon>
        <taxon>Streptophyta</taxon>
        <taxon>Embryophyta</taxon>
        <taxon>Tracheophyta</taxon>
        <taxon>Spermatophyta</taxon>
        <taxon>Magnoliopsida</taxon>
        <taxon>eudicotyledons</taxon>
        <taxon>Gunneridae</taxon>
        <taxon>Pentapetalae</taxon>
        <taxon>asterids</taxon>
        <taxon>lamiids</taxon>
        <taxon>Gentianales</taxon>
        <taxon>Apocynaceae</taxon>
        <taxon>Rauvolfioideae</taxon>
        <taxon>Vinceae</taxon>
        <taxon>Catharanthinae</taxon>
        <taxon>Catharanthus</taxon>
    </lineage>
</organism>
<sequence>MDCVSDGVKEYTFQTAAAYTYFTPARPNQNWTKIVRNPTFPPKFSFYYMAYSFREIVMMDRLKFLEVDRTCNLCKKNEETLSDLFFACPFTGDIWTAVREWAGLREG</sequence>
<dbReference type="Proteomes" id="UP001060085">
    <property type="component" value="Linkage Group LG05"/>
</dbReference>
<dbReference type="EMBL" id="CM044705">
    <property type="protein sequence ID" value="KAI5663624.1"/>
    <property type="molecule type" value="Genomic_DNA"/>
</dbReference>
<reference evidence="2" key="1">
    <citation type="journal article" date="2023" name="Nat. Plants">
        <title>Single-cell RNA sequencing provides a high-resolution roadmap for understanding the multicellular compartmentation of specialized metabolism.</title>
        <authorList>
            <person name="Sun S."/>
            <person name="Shen X."/>
            <person name="Li Y."/>
            <person name="Li Y."/>
            <person name="Wang S."/>
            <person name="Li R."/>
            <person name="Zhang H."/>
            <person name="Shen G."/>
            <person name="Guo B."/>
            <person name="Wei J."/>
            <person name="Xu J."/>
            <person name="St-Pierre B."/>
            <person name="Chen S."/>
            <person name="Sun C."/>
        </authorList>
    </citation>
    <scope>NUCLEOTIDE SEQUENCE [LARGE SCALE GENOMIC DNA]</scope>
</reference>
<name>A0ACC0ARX0_CATRO</name>
<evidence type="ECO:0000313" key="2">
    <source>
        <dbReference type="Proteomes" id="UP001060085"/>
    </source>
</evidence>
<keyword evidence="2" id="KW-1185">Reference proteome</keyword>
<accession>A0ACC0ARX0</accession>